<dbReference type="FunFam" id="3.90.1410.10:FF:000012">
    <property type="entry name" value="Protein SET DOMAIN GROUP 40"/>
    <property type="match status" value="1"/>
</dbReference>
<proteinExistence type="predicted"/>
<dbReference type="GO" id="GO:0016279">
    <property type="term" value="F:protein-lysine N-methyltransferase activity"/>
    <property type="evidence" value="ECO:0007669"/>
    <property type="project" value="TreeGrafter"/>
</dbReference>
<dbReference type="Gene3D" id="3.90.1410.10">
    <property type="entry name" value="set domain protein methyltransferase, domain 1"/>
    <property type="match status" value="1"/>
</dbReference>
<protein>
    <recommendedName>
        <fullName evidence="1">SET domain-containing protein</fullName>
    </recommendedName>
</protein>
<dbReference type="EMBL" id="JADCNL010000014">
    <property type="protein sequence ID" value="KAG0452945.1"/>
    <property type="molecule type" value="Genomic_DNA"/>
</dbReference>
<dbReference type="CDD" id="cd10527">
    <property type="entry name" value="SET_LSMT"/>
    <property type="match status" value="1"/>
</dbReference>
<dbReference type="PANTHER" id="PTHR13271">
    <property type="entry name" value="UNCHARACTERIZED PUTATIVE METHYLTRANSFERASE"/>
    <property type="match status" value="1"/>
</dbReference>
<sequence>MSKEAEEMKMQALLHWAADVGISDAPLLDSDSSSCSLGRSLAVSYFPHAGGRGLAAVSNLRIGDLVLRVPRAALLTRESVLQDEKIAFCIKKHPHLSSSQILTICLLAEVDKGKGSWWYPYLVLLPMNYNTLANFNEFEIRALQVDDAIWVSEKAILKARSDWKECLIVLQEMKLKPKLLSLRSWIWASATVSSRTLHIPWDDAGCLCPVGDLFNYAAPDEPCVEDEQQHTEQPDLHAHRLTDGGYEEDSASYCFYANKNYHKGEQVLLGYGTYSNLDLLEHYGFVLLSNPNDKAFLPLHMNINTSKSCPMKDALYIQPDGKPSFALLCALRLWATPFNNRRAVGHLAYAGSFLSNENELLVMRKLAKHCSKVLEELPTTVGNDASLLVIIDKMLESGSHLGCLQFAFCRDEVVGFMQANGLKMESSANSLPTAKFMRSLERWRLSVNWRFSLIRTSS</sequence>
<dbReference type="SUPFAM" id="SSF82199">
    <property type="entry name" value="SET domain"/>
    <property type="match status" value="1"/>
</dbReference>
<keyword evidence="4" id="KW-1185">Reference proteome</keyword>
<organism evidence="2 4">
    <name type="scientific">Vanilla planifolia</name>
    <name type="common">Vanilla</name>
    <dbReference type="NCBI Taxonomy" id="51239"/>
    <lineage>
        <taxon>Eukaryota</taxon>
        <taxon>Viridiplantae</taxon>
        <taxon>Streptophyta</taxon>
        <taxon>Embryophyta</taxon>
        <taxon>Tracheophyta</taxon>
        <taxon>Spermatophyta</taxon>
        <taxon>Magnoliopsida</taxon>
        <taxon>Liliopsida</taxon>
        <taxon>Asparagales</taxon>
        <taxon>Orchidaceae</taxon>
        <taxon>Vanilloideae</taxon>
        <taxon>Vanilleae</taxon>
        <taxon>Vanilla</taxon>
    </lineage>
</organism>
<feature type="domain" description="SET" evidence="1">
    <location>
        <begin position="39"/>
        <end position="272"/>
    </location>
</feature>
<gene>
    <name evidence="3" type="ORF">HPP92_025339</name>
    <name evidence="2" type="ORF">HPP92_025609</name>
</gene>
<evidence type="ECO:0000313" key="2">
    <source>
        <dbReference type="EMBL" id="KAG0452945.1"/>
    </source>
</evidence>
<comment type="caution">
    <text evidence="2">The sequence shown here is derived from an EMBL/GenBank/DDBJ whole genome shotgun (WGS) entry which is preliminary data.</text>
</comment>
<dbReference type="AlphaFoldDB" id="A0A835PFP5"/>
<dbReference type="PROSITE" id="PS50280">
    <property type="entry name" value="SET"/>
    <property type="match status" value="1"/>
</dbReference>
<evidence type="ECO:0000313" key="4">
    <source>
        <dbReference type="Proteomes" id="UP000636800"/>
    </source>
</evidence>
<evidence type="ECO:0000259" key="1">
    <source>
        <dbReference type="PROSITE" id="PS50280"/>
    </source>
</evidence>
<dbReference type="Proteomes" id="UP000636800">
    <property type="component" value="Unassembled WGS sequence"/>
</dbReference>
<dbReference type="InterPro" id="IPR050600">
    <property type="entry name" value="SETD3_SETD6_MTase"/>
</dbReference>
<name>A0A835PFP5_VANPL</name>
<dbReference type="OrthoDB" id="441812at2759"/>
<dbReference type="EMBL" id="JADCNM010000014">
    <property type="protein sequence ID" value="KAG0454035.1"/>
    <property type="molecule type" value="Genomic_DNA"/>
</dbReference>
<accession>A0A835PFP5</accession>
<dbReference type="PANTHER" id="PTHR13271:SF91">
    <property type="entry name" value="PROTEIN SET DOMAIN GROUP 40"/>
    <property type="match status" value="1"/>
</dbReference>
<evidence type="ECO:0000313" key="3">
    <source>
        <dbReference type="EMBL" id="KAG0454035.1"/>
    </source>
</evidence>
<dbReference type="Proteomes" id="UP000639772">
    <property type="component" value="Unassembled WGS sequence"/>
</dbReference>
<dbReference type="InterPro" id="IPR046341">
    <property type="entry name" value="SET_dom_sf"/>
</dbReference>
<reference evidence="4 5" key="1">
    <citation type="journal article" date="2020" name="Nat. Food">
        <title>A phased Vanilla planifolia genome enables genetic improvement of flavour and production.</title>
        <authorList>
            <person name="Hasing T."/>
            <person name="Tang H."/>
            <person name="Brym M."/>
            <person name="Khazi F."/>
            <person name="Huang T."/>
            <person name="Chambers A.H."/>
        </authorList>
    </citation>
    <scope>NUCLEOTIDE SEQUENCE [LARGE SCALE GENOMIC DNA]</scope>
    <source>
        <tissue evidence="2">Leaf</tissue>
    </source>
</reference>
<evidence type="ECO:0000313" key="5">
    <source>
        <dbReference type="Proteomes" id="UP000639772"/>
    </source>
</evidence>
<dbReference type="SMR" id="A0A835PFP5"/>
<dbReference type="InterPro" id="IPR001214">
    <property type="entry name" value="SET_dom"/>
</dbReference>